<protein>
    <submittedName>
        <fullName evidence="2">Uncharacterized protein</fullName>
    </submittedName>
</protein>
<dbReference type="EMBL" id="KB445798">
    <property type="protein sequence ID" value="EMD36568.1"/>
    <property type="molecule type" value="Genomic_DNA"/>
</dbReference>
<name>M2QHQ4_CERS8</name>
<dbReference type="AlphaFoldDB" id="M2QHQ4"/>
<proteinExistence type="predicted"/>
<evidence type="ECO:0000313" key="2">
    <source>
        <dbReference type="EMBL" id="EMD36568.1"/>
    </source>
</evidence>
<dbReference type="HOGENOM" id="CLU_2978930_0_0_1"/>
<feature type="compositionally biased region" description="Basic and acidic residues" evidence="1">
    <location>
        <begin position="18"/>
        <end position="28"/>
    </location>
</feature>
<dbReference type="Proteomes" id="UP000016930">
    <property type="component" value="Unassembled WGS sequence"/>
</dbReference>
<organism evidence="2 3">
    <name type="scientific">Ceriporiopsis subvermispora (strain B)</name>
    <name type="common">White-rot fungus</name>
    <name type="synonym">Gelatoporia subvermispora</name>
    <dbReference type="NCBI Taxonomy" id="914234"/>
    <lineage>
        <taxon>Eukaryota</taxon>
        <taxon>Fungi</taxon>
        <taxon>Dikarya</taxon>
        <taxon>Basidiomycota</taxon>
        <taxon>Agaricomycotina</taxon>
        <taxon>Agaricomycetes</taxon>
        <taxon>Polyporales</taxon>
        <taxon>Gelatoporiaceae</taxon>
        <taxon>Gelatoporia</taxon>
    </lineage>
</organism>
<accession>M2QHQ4</accession>
<keyword evidence="3" id="KW-1185">Reference proteome</keyword>
<evidence type="ECO:0000256" key="1">
    <source>
        <dbReference type="SAM" id="MobiDB-lite"/>
    </source>
</evidence>
<reference evidence="2 3" key="1">
    <citation type="journal article" date="2012" name="Proc. Natl. Acad. Sci. U.S.A.">
        <title>Comparative genomics of Ceriporiopsis subvermispora and Phanerochaete chrysosporium provide insight into selective ligninolysis.</title>
        <authorList>
            <person name="Fernandez-Fueyo E."/>
            <person name="Ruiz-Duenas F.J."/>
            <person name="Ferreira P."/>
            <person name="Floudas D."/>
            <person name="Hibbett D.S."/>
            <person name="Canessa P."/>
            <person name="Larrondo L.F."/>
            <person name="James T.Y."/>
            <person name="Seelenfreund D."/>
            <person name="Lobos S."/>
            <person name="Polanco R."/>
            <person name="Tello M."/>
            <person name="Honda Y."/>
            <person name="Watanabe T."/>
            <person name="Watanabe T."/>
            <person name="Ryu J.S."/>
            <person name="Kubicek C.P."/>
            <person name="Schmoll M."/>
            <person name="Gaskell J."/>
            <person name="Hammel K.E."/>
            <person name="St John F.J."/>
            <person name="Vanden Wymelenberg A."/>
            <person name="Sabat G."/>
            <person name="Splinter BonDurant S."/>
            <person name="Syed K."/>
            <person name="Yadav J.S."/>
            <person name="Doddapaneni H."/>
            <person name="Subramanian V."/>
            <person name="Lavin J.L."/>
            <person name="Oguiza J.A."/>
            <person name="Perez G."/>
            <person name="Pisabarro A.G."/>
            <person name="Ramirez L."/>
            <person name="Santoyo F."/>
            <person name="Master E."/>
            <person name="Coutinho P.M."/>
            <person name="Henrissat B."/>
            <person name="Lombard V."/>
            <person name="Magnuson J.K."/>
            <person name="Kuees U."/>
            <person name="Hori C."/>
            <person name="Igarashi K."/>
            <person name="Samejima M."/>
            <person name="Held B.W."/>
            <person name="Barry K.W."/>
            <person name="LaButti K.M."/>
            <person name="Lapidus A."/>
            <person name="Lindquist E.A."/>
            <person name="Lucas S.M."/>
            <person name="Riley R."/>
            <person name="Salamov A.A."/>
            <person name="Hoffmeister D."/>
            <person name="Schwenk D."/>
            <person name="Hadar Y."/>
            <person name="Yarden O."/>
            <person name="de Vries R.P."/>
            <person name="Wiebenga A."/>
            <person name="Stenlid J."/>
            <person name="Eastwood D."/>
            <person name="Grigoriev I.V."/>
            <person name="Berka R.M."/>
            <person name="Blanchette R.A."/>
            <person name="Kersten P."/>
            <person name="Martinez A.T."/>
            <person name="Vicuna R."/>
            <person name="Cullen D."/>
        </authorList>
    </citation>
    <scope>NUCLEOTIDE SEQUENCE [LARGE SCALE GENOMIC DNA]</scope>
    <source>
        <strain evidence="2 3">B</strain>
    </source>
</reference>
<feature type="region of interest" description="Disordered" evidence="1">
    <location>
        <begin position="1"/>
        <end position="58"/>
    </location>
</feature>
<gene>
    <name evidence="2" type="ORF">CERSUDRAFT_115599</name>
</gene>
<evidence type="ECO:0000313" key="3">
    <source>
        <dbReference type="Proteomes" id="UP000016930"/>
    </source>
</evidence>
<sequence length="58" mass="6019">MAMASHRQGLPALPGRSGEPRARGDLRRGPNFSVRCGLRASGGTGNGKSCRAGRRGGR</sequence>